<dbReference type="PANTHER" id="PTHR30376:SF3">
    <property type="entry name" value="RNA POLYMERASE SIGMA FACTOR RPOH"/>
    <property type="match status" value="1"/>
</dbReference>
<comment type="subcellular location">
    <subcellularLocation>
        <location evidence="7">Cytoplasm</location>
    </subcellularLocation>
</comment>
<dbReference type="FunFam" id="1.10.10.10:FF:000285">
    <property type="entry name" value="RNA polymerase sigma factor RpoH"/>
    <property type="match status" value="1"/>
</dbReference>
<dbReference type="Pfam" id="PF04542">
    <property type="entry name" value="Sigma70_r2"/>
    <property type="match status" value="1"/>
</dbReference>
<feature type="domain" description="RNA polymerase sigma-70" evidence="9">
    <location>
        <begin position="79"/>
        <end position="92"/>
    </location>
</feature>
<dbReference type="InterPro" id="IPR000943">
    <property type="entry name" value="RNA_pol_sigma70"/>
</dbReference>
<proteinExistence type="inferred from homology"/>
<keyword evidence="6 7" id="KW-0804">Transcription</keyword>
<dbReference type="GO" id="GO:0005737">
    <property type="term" value="C:cytoplasm"/>
    <property type="evidence" value="ECO:0007669"/>
    <property type="project" value="UniProtKB-SubCell"/>
</dbReference>
<keyword evidence="11" id="KW-1185">Reference proteome</keyword>
<dbReference type="InterPro" id="IPR007627">
    <property type="entry name" value="RNA_pol_sigma70_r2"/>
</dbReference>
<dbReference type="EMBL" id="FMAQ01000023">
    <property type="protein sequence ID" value="SCC34631.1"/>
    <property type="molecule type" value="Genomic_DNA"/>
</dbReference>
<accession>A0A1C4DTP2</accession>
<evidence type="ECO:0000313" key="10">
    <source>
        <dbReference type="EMBL" id="SCC34631.1"/>
    </source>
</evidence>
<dbReference type="HAMAP" id="MF_00961">
    <property type="entry name" value="Sigma70_RpoH"/>
    <property type="match status" value="1"/>
</dbReference>
<name>A0A1C4DTP2_9GAMM</name>
<dbReference type="InterPro" id="IPR009042">
    <property type="entry name" value="RNA_pol_sigma70_r1_2"/>
</dbReference>
<dbReference type="SUPFAM" id="SSF88946">
    <property type="entry name" value="Sigma2 domain of RNA polymerase sigma factors"/>
    <property type="match status" value="1"/>
</dbReference>
<comment type="subunit">
    <text evidence="7">Interacts with the RNA polymerase core enzyme.</text>
</comment>
<organism evidence="10 11">
    <name type="scientific">Gilliamella bombicola</name>
    <dbReference type="NCBI Taxonomy" id="1798182"/>
    <lineage>
        <taxon>Bacteria</taxon>
        <taxon>Pseudomonadati</taxon>
        <taxon>Pseudomonadota</taxon>
        <taxon>Gammaproteobacteria</taxon>
        <taxon>Orbales</taxon>
        <taxon>Orbaceae</taxon>
        <taxon>Gilliamella</taxon>
    </lineage>
</organism>
<keyword evidence="4 7" id="KW-0731">Sigma factor</keyword>
<dbReference type="GO" id="GO:0016987">
    <property type="term" value="F:sigma factor activity"/>
    <property type="evidence" value="ECO:0007669"/>
    <property type="project" value="UniProtKB-UniRule"/>
</dbReference>
<dbReference type="GO" id="GO:0009408">
    <property type="term" value="P:response to heat"/>
    <property type="evidence" value="ECO:0007669"/>
    <property type="project" value="UniProtKB-UniRule"/>
</dbReference>
<dbReference type="FunFam" id="1.20.120.1810:FF:000001">
    <property type="entry name" value="RNA polymerase sigma factor RpoH"/>
    <property type="match status" value="1"/>
</dbReference>
<keyword evidence="3 7" id="KW-0346">Stress response</keyword>
<comment type="caution">
    <text evidence="7">Lacks conserved residue(s) required for the propagation of feature annotation.</text>
</comment>
<evidence type="ECO:0000256" key="8">
    <source>
        <dbReference type="NCBIfam" id="TIGR02392"/>
    </source>
</evidence>
<dbReference type="Pfam" id="PF04545">
    <property type="entry name" value="Sigma70_r4"/>
    <property type="match status" value="1"/>
</dbReference>
<sequence length="286" mass="32704">MSTDIKMQVGALIPQGNIESYIRAVNTYPMLTAEEEKSLGEKLYYHDDVDAARQLILSHLRFVAHIARGYSGYGLPQADLIQEGNIGLMKAVRRFNPEMGVRLVSFAVHWIKAEIHEYVLKNWRIVKVATTKAQRKLFFNLRKTKQRLGWFNNAEVDMVADELGVSRKDVLEMESRMSAQDMSFDIDSDDDDNSIVAPALYLEDSNSDFSKSIENDNWENDATDKLHDALLKLDERSQDIIKARWLDSDDSKSTLQVLADKYSVSAERIRQLEKNAMKKLRVAIEA</sequence>
<evidence type="ECO:0000256" key="2">
    <source>
        <dbReference type="ARBA" id="ARBA00023015"/>
    </source>
</evidence>
<keyword evidence="5 7" id="KW-0238">DNA-binding</keyword>
<evidence type="ECO:0000313" key="11">
    <source>
        <dbReference type="Proteomes" id="UP000199670"/>
    </source>
</evidence>
<reference evidence="11" key="1">
    <citation type="submission" date="2016-08" db="EMBL/GenBank/DDBJ databases">
        <authorList>
            <person name="Varghese N."/>
            <person name="Submissions Spin"/>
        </authorList>
    </citation>
    <scope>NUCLEOTIDE SEQUENCE [LARGE SCALE GENOMIC DNA]</scope>
    <source>
        <strain evidence="11">R-53248</strain>
    </source>
</reference>
<dbReference type="PROSITE" id="PS00715">
    <property type="entry name" value="SIGMA70_1"/>
    <property type="match status" value="1"/>
</dbReference>
<dbReference type="SUPFAM" id="SSF88659">
    <property type="entry name" value="Sigma3 and sigma4 domains of RNA polymerase sigma factors"/>
    <property type="match status" value="1"/>
</dbReference>
<dbReference type="InterPro" id="IPR012759">
    <property type="entry name" value="RNA_pol_sigma_RpoH_proteobac"/>
</dbReference>
<dbReference type="Gene3D" id="1.10.10.10">
    <property type="entry name" value="Winged helix-like DNA-binding domain superfamily/Winged helix DNA-binding domain"/>
    <property type="match status" value="1"/>
</dbReference>
<dbReference type="InterPro" id="IPR013324">
    <property type="entry name" value="RNA_pol_sigma_r3/r4-like"/>
</dbReference>
<keyword evidence="2 7" id="KW-0805">Transcription regulation</keyword>
<dbReference type="NCBIfam" id="NF005143">
    <property type="entry name" value="PRK06596.1"/>
    <property type="match status" value="1"/>
</dbReference>
<dbReference type="InterPro" id="IPR014284">
    <property type="entry name" value="RNA_pol_sigma-70_dom"/>
</dbReference>
<dbReference type="NCBIfam" id="TIGR02392">
    <property type="entry name" value="rpoH_proteo"/>
    <property type="match status" value="1"/>
</dbReference>
<dbReference type="PRINTS" id="PR00046">
    <property type="entry name" value="SIGMA70FCT"/>
</dbReference>
<comment type="function">
    <text evidence="7">Sigma factors are initiation factors that promote the attachment of RNA polymerase to specific initiation sites and are then released. This sigma factor is involved in regulation of expression of heat shock genes.</text>
</comment>
<gene>
    <name evidence="7" type="primary">rpoH</name>
    <name evidence="10" type="ORF">GA0061081_1235</name>
</gene>
<dbReference type="InterPro" id="IPR050813">
    <property type="entry name" value="Sigma-70_Factor"/>
</dbReference>
<dbReference type="GO" id="GO:0003677">
    <property type="term" value="F:DNA binding"/>
    <property type="evidence" value="ECO:0007669"/>
    <property type="project" value="UniProtKB-UniRule"/>
</dbReference>
<evidence type="ECO:0000256" key="4">
    <source>
        <dbReference type="ARBA" id="ARBA00023082"/>
    </source>
</evidence>
<feature type="DNA-binding region" description="H-T-H motif" evidence="7">
    <location>
        <begin position="255"/>
        <end position="274"/>
    </location>
</feature>
<dbReference type="Proteomes" id="UP000199670">
    <property type="component" value="Unassembled WGS sequence"/>
</dbReference>
<dbReference type="STRING" id="1798182.GA0061081_1235"/>
<dbReference type="InterPro" id="IPR013325">
    <property type="entry name" value="RNA_pol_sigma_r2"/>
</dbReference>
<dbReference type="InterPro" id="IPR036388">
    <property type="entry name" value="WH-like_DNA-bd_sf"/>
</dbReference>
<feature type="short sequence motif" description="Interaction with polymerase core subunit RpoC" evidence="7">
    <location>
        <begin position="79"/>
        <end position="82"/>
    </location>
</feature>
<dbReference type="AlphaFoldDB" id="A0A1C4DTP2"/>
<dbReference type="Gene3D" id="1.20.120.1810">
    <property type="match status" value="1"/>
</dbReference>
<evidence type="ECO:0000256" key="3">
    <source>
        <dbReference type="ARBA" id="ARBA00023016"/>
    </source>
</evidence>
<evidence type="ECO:0000259" key="9">
    <source>
        <dbReference type="PROSITE" id="PS00715"/>
    </source>
</evidence>
<feature type="region of interest" description="Sigma-70 factor domain-2" evidence="7">
    <location>
        <begin position="55"/>
        <end position="124"/>
    </location>
</feature>
<dbReference type="NCBIfam" id="TIGR02937">
    <property type="entry name" value="sigma70-ECF"/>
    <property type="match status" value="1"/>
</dbReference>
<dbReference type="GO" id="GO:0006352">
    <property type="term" value="P:DNA-templated transcription initiation"/>
    <property type="evidence" value="ECO:0007669"/>
    <property type="project" value="UniProtKB-UniRule"/>
</dbReference>
<evidence type="ECO:0000256" key="6">
    <source>
        <dbReference type="ARBA" id="ARBA00023163"/>
    </source>
</evidence>
<dbReference type="Pfam" id="PF00140">
    <property type="entry name" value="Sigma70_r1_2"/>
    <property type="match status" value="1"/>
</dbReference>
<dbReference type="PANTHER" id="PTHR30376">
    <property type="entry name" value="SIGMA FACTOR RPOH HEAT SHOCK RELATED"/>
    <property type="match status" value="1"/>
</dbReference>
<evidence type="ECO:0000256" key="7">
    <source>
        <dbReference type="HAMAP-Rule" id="MF_00961"/>
    </source>
</evidence>
<dbReference type="RefSeq" id="WP_091350919.1">
    <property type="nucleotide sequence ID" value="NZ_FMAQ01000023.1"/>
</dbReference>
<dbReference type="InterPro" id="IPR007630">
    <property type="entry name" value="RNA_pol_sigma70_r4"/>
</dbReference>
<comment type="similarity">
    <text evidence="7">Belongs to the sigma-70 factor family. RpoH subfamily.</text>
</comment>
<dbReference type="OrthoDB" id="9809557at2"/>
<evidence type="ECO:0000256" key="1">
    <source>
        <dbReference type="ARBA" id="ARBA00022490"/>
    </source>
</evidence>
<keyword evidence="1 7" id="KW-0963">Cytoplasm</keyword>
<evidence type="ECO:0000256" key="5">
    <source>
        <dbReference type="ARBA" id="ARBA00023125"/>
    </source>
</evidence>
<protein>
    <recommendedName>
        <fullName evidence="7 8">RNA polymerase sigma factor RpoH</fullName>
    </recommendedName>
    <alternativeName>
        <fullName evidence="7">RNA polymerase sigma-32 factor</fullName>
    </alternativeName>
</protein>